<dbReference type="Proteomes" id="UP001206890">
    <property type="component" value="Unassembled WGS sequence"/>
</dbReference>
<proteinExistence type="predicted"/>
<dbReference type="InterPro" id="IPR036457">
    <property type="entry name" value="PPM-type-like_dom_sf"/>
</dbReference>
<dbReference type="Gene3D" id="3.60.40.10">
    <property type="entry name" value="PPM-type phosphatase domain"/>
    <property type="match status" value="1"/>
</dbReference>
<protein>
    <submittedName>
        <fullName evidence="4">Protein phosphatase 2C domain-containing protein</fullName>
    </submittedName>
</protein>
<dbReference type="EMBL" id="JALXTC010000004">
    <property type="protein sequence ID" value="MCT2116470.1"/>
    <property type="molecule type" value="Genomic_DNA"/>
</dbReference>
<keyword evidence="1" id="KW-0175">Coiled coil</keyword>
<dbReference type="Pfam" id="PF13672">
    <property type="entry name" value="PP2C_2"/>
    <property type="match status" value="1"/>
</dbReference>
<name>A0AAW5Q4F4_9ACTN</name>
<evidence type="ECO:0000313" key="4">
    <source>
        <dbReference type="EMBL" id="MCT2116470.1"/>
    </source>
</evidence>
<evidence type="ECO:0000256" key="2">
    <source>
        <dbReference type="SAM" id="MobiDB-lite"/>
    </source>
</evidence>
<evidence type="ECO:0000313" key="5">
    <source>
        <dbReference type="Proteomes" id="UP001206890"/>
    </source>
</evidence>
<feature type="domain" description="PPM-type phosphatase" evidence="3">
    <location>
        <begin position="30"/>
        <end position="228"/>
    </location>
</feature>
<dbReference type="AlphaFoldDB" id="A0AAW5Q4F4"/>
<comment type="caution">
    <text evidence="4">The sequence shown here is derived from an EMBL/GenBank/DDBJ whole genome shotgun (WGS) entry which is preliminary data.</text>
</comment>
<accession>A0AAW5Q4F4</accession>
<reference evidence="4" key="1">
    <citation type="submission" date="2022-04" db="EMBL/GenBank/DDBJ databases">
        <title>Human microbiome associated bacterial genomes.</title>
        <authorList>
            <person name="Sandstrom S."/>
            <person name="Salamzade R."/>
            <person name="Kalan L.R."/>
        </authorList>
    </citation>
    <scope>NUCLEOTIDE SEQUENCE</scope>
    <source>
        <strain evidence="4">P3-SID1762</strain>
    </source>
</reference>
<dbReference type="RefSeq" id="WP_168169037.1">
    <property type="nucleotide sequence ID" value="NZ_JALXRO010000002.1"/>
</dbReference>
<evidence type="ECO:0000256" key="1">
    <source>
        <dbReference type="SAM" id="Coils"/>
    </source>
</evidence>
<dbReference type="SUPFAM" id="SSF81606">
    <property type="entry name" value="PP2C-like"/>
    <property type="match status" value="1"/>
</dbReference>
<gene>
    <name evidence="4" type="ORF">M3D93_01650</name>
</gene>
<feature type="region of interest" description="Disordered" evidence="2">
    <location>
        <begin position="1"/>
        <end position="22"/>
    </location>
</feature>
<feature type="coiled-coil region" evidence="1">
    <location>
        <begin position="293"/>
        <end position="320"/>
    </location>
</feature>
<organism evidence="4 5">
    <name type="scientific">Dietzia cinnamea</name>
    <dbReference type="NCBI Taxonomy" id="321318"/>
    <lineage>
        <taxon>Bacteria</taxon>
        <taxon>Bacillati</taxon>
        <taxon>Actinomycetota</taxon>
        <taxon>Actinomycetes</taxon>
        <taxon>Mycobacteriales</taxon>
        <taxon>Dietziaceae</taxon>
        <taxon>Dietzia</taxon>
    </lineage>
</organism>
<sequence>MRTSEFVTSFARDDHGSGEDAPPVCVEVPGRGVILAVFDGLGGSGSSRLMFEGEQRTSAWVGSRVAAAYVAEQASAIVDRSREEIVGILEPALRAELKARGDELASGEVQSQLVSKAIKRLPTTMALCAVRPTMSDDGGDEIVSVWAGDSRCYVLTPVEGLRVLTTDHTSSTKSTSTGRSDDGAMNNVLSASGDFHLQAATTTVQGPAIVLTGTDGAYDYVQSPEDLEYLILSALAKSTSIDEWGRTLADALVARAGDDVSIALCVRGVDDLHSARGAFASRLDDLVGRGESLSAIRRRLAGTRQELARLEEELNAAEGARWETYRDGHFSLIATDRQEP</sequence>
<evidence type="ECO:0000259" key="3">
    <source>
        <dbReference type="Pfam" id="PF13672"/>
    </source>
</evidence>
<dbReference type="InterPro" id="IPR001932">
    <property type="entry name" value="PPM-type_phosphatase-like_dom"/>
</dbReference>